<dbReference type="InterPro" id="IPR050923">
    <property type="entry name" value="Cell_Proc_Reg/RNA_Proc"/>
</dbReference>
<dbReference type="KEGG" id="bsed:DN745_00705"/>
<proteinExistence type="predicted"/>
<dbReference type="InterPro" id="IPR000253">
    <property type="entry name" value="FHA_dom"/>
</dbReference>
<dbReference type="AlphaFoldDB" id="A0A2Z4FGT1"/>
<feature type="compositionally biased region" description="Basic and acidic residues" evidence="1">
    <location>
        <begin position="439"/>
        <end position="450"/>
    </location>
</feature>
<name>A0A2Z4FGT1_9DELT</name>
<dbReference type="EMBL" id="CP030032">
    <property type="protein sequence ID" value="AWV87925.1"/>
    <property type="molecule type" value="Genomic_DNA"/>
</dbReference>
<dbReference type="Pfam" id="PF00498">
    <property type="entry name" value="FHA"/>
    <property type="match status" value="1"/>
</dbReference>
<evidence type="ECO:0000313" key="3">
    <source>
        <dbReference type="Proteomes" id="UP000249799"/>
    </source>
</evidence>
<dbReference type="Proteomes" id="UP000249799">
    <property type="component" value="Chromosome"/>
</dbReference>
<evidence type="ECO:0000313" key="2">
    <source>
        <dbReference type="EMBL" id="AWV87925.1"/>
    </source>
</evidence>
<dbReference type="Gene3D" id="2.60.200.20">
    <property type="match status" value="1"/>
</dbReference>
<dbReference type="OrthoDB" id="151099at2"/>
<evidence type="ECO:0000256" key="1">
    <source>
        <dbReference type="SAM" id="MobiDB-lite"/>
    </source>
</evidence>
<sequence>MPSFWLEHEEHGQTRDFSFQSTTVSIGRDKASDFVLDHPTVSRKHAVIAYKHGSFYLVVLSRSGLTAIDGQPVQGEVLLYDSSVLHVGQLEFRFRSDDAPLKPAAPAHSGGMTGGASGLQGGFGAAVNTPVPQAGFGQTPGFGQAPGLGQPQGFGQAPGLGQPQGFGQAPGLGQPQGFGQAPGMGDAPGLGQQQGMGGFGSPLSAGLGQAGGAPQLNGANTPAPKKAGDAGASWDQIANSSEAMLDASGAKQETIHDRLNSSKKEEKTNPVLILVAGAAILGLVYFSFFSGGGDQSSEAVQEIPVLEQTPVEINVSCLGQSACVQRAEQAYKVGTEKIQQKTVAIPNLFEGYKKLLEAEAYLAKAGDVAPPASMAGLAAKKDATRAELNTIWTNYRVGFAKAKKRNEYREMARQLTALQDYFPDRTARENRWSTQQAQKMKEDGIYPKRF</sequence>
<dbReference type="InterPro" id="IPR008984">
    <property type="entry name" value="SMAD_FHA_dom_sf"/>
</dbReference>
<reference evidence="2 3" key="1">
    <citation type="submission" date="2018-06" db="EMBL/GenBank/DDBJ databases">
        <title>Lujinxingia sediminis gen. nov. sp. nov., a new facultative anaerobic member of the class Deltaproteobacteria, and proposal of Lujinxingaceae fam. nov.</title>
        <authorList>
            <person name="Guo L.-Y."/>
            <person name="Li C.-M."/>
            <person name="Wang S."/>
            <person name="Du Z.-J."/>
        </authorList>
    </citation>
    <scope>NUCLEOTIDE SEQUENCE [LARGE SCALE GENOMIC DNA]</scope>
    <source>
        <strain evidence="2 3">FA350</strain>
    </source>
</reference>
<dbReference type="CDD" id="cd00060">
    <property type="entry name" value="FHA"/>
    <property type="match status" value="1"/>
</dbReference>
<feature type="region of interest" description="Disordered" evidence="1">
    <location>
        <begin position="130"/>
        <end position="232"/>
    </location>
</feature>
<gene>
    <name evidence="2" type="ORF">DN745_00705</name>
</gene>
<keyword evidence="3" id="KW-1185">Reference proteome</keyword>
<dbReference type="RefSeq" id="WP_111331217.1">
    <property type="nucleotide sequence ID" value="NZ_CP030032.1"/>
</dbReference>
<organism evidence="2 3">
    <name type="scientific">Bradymonas sediminis</name>
    <dbReference type="NCBI Taxonomy" id="1548548"/>
    <lineage>
        <taxon>Bacteria</taxon>
        <taxon>Deltaproteobacteria</taxon>
        <taxon>Bradymonadales</taxon>
        <taxon>Bradymonadaceae</taxon>
        <taxon>Bradymonas</taxon>
    </lineage>
</organism>
<feature type="compositionally biased region" description="Gly residues" evidence="1">
    <location>
        <begin position="138"/>
        <end position="200"/>
    </location>
</feature>
<accession>A0A2Z4FGT1</accession>
<feature type="region of interest" description="Disordered" evidence="1">
    <location>
        <begin position="429"/>
        <end position="450"/>
    </location>
</feature>
<feature type="compositionally biased region" description="Low complexity" evidence="1">
    <location>
        <begin position="201"/>
        <end position="220"/>
    </location>
</feature>
<dbReference type="SUPFAM" id="SSF49879">
    <property type="entry name" value="SMAD/FHA domain"/>
    <property type="match status" value="1"/>
</dbReference>
<dbReference type="PANTHER" id="PTHR23308">
    <property type="entry name" value="NUCLEAR INHIBITOR OF PROTEIN PHOSPHATASE-1"/>
    <property type="match status" value="1"/>
</dbReference>
<protein>
    <submittedName>
        <fullName evidence="2">Uncharacterized protein</fullName>
    </submittedName>
</protein>
<dbReference type="SMART" id="SM00240">
    <property type="entry name" value="FHA"/>
    <property type="match status" value="1"/>
</dbReference>
<dbReference type="PROSITE" id="PS50006">
    <property type="entry name" value="FHA_DOMAIN"/>
    <property type="match status" value="1"/>
</dbReference>